<evidence type="ECO:0000313" key="2">
    <source>
        <dbReference type="Proteomes" id="UP001165289"/>
    </source>
</evidence>
<reference evidence="1 2" key="1">
    <citation type="journal article" date="2023" name="BMC Biol.">
        <title>The compact genome of the sponge Oopsacas minuta (Hexactinellida) is lacking key metazoan core genes.</title>
        <authorList>
            <person name="Santini S."/>
            <person name="Schenkelaars Q."/>
            <person name="Jourda C."/>
            <person name="Duchesne M."/>
            <person name="Belahbib H."/>
            <person name="Rocher C."/>
            <person name="Selva M."/>
            <person name="Riesgo A."/>
            <person name="Vervoort M."/>
            <person name="Leys S.P."/>
            <person name="Kodjabachian L."/>
            <person name="Le Bivic A."/>
            <person name="Borchiellini C."/>
            <person name="Claverie J.M."/>
            <person name="Renard E."/>
        </authorList>
    </citation>
    <scope>NUCLEOTIDE SEQUENCE [LARGE SCALE GENOMIC DNA]</scope>
    <source>
        <strain evidence="1">SPO-2</strain>
    </source>
</reference>
<evidence type="ECO:0000313" key="1">
    <source>
        <dbReference type="EMBL" id="KAI6656261.1"/>
    </source>
</evidence>
<proteinExistence type="predicted"/>
<keyword evidence="2" id="KW-1185">Reference proteome</keyword>
<sequence length="69" mass="8106">MYKQVFRAAASALITRYSQQDLLVAELVRCTLEDKNMVDKNLEELTRFYNGGLPELAQLRWERQAWSNL</sequence>
<organism evidence="1 2">
    <name type="scientific">Oopsacas minuta</name>
    <dbReference type="NCBI Taxonomy" id="111878"/>
    <lineage>
        <taxon>Eukaryota</taxon>
        <taxon>Metazoa</taxon>
        <taxon>Porifera</taxon>
        <taxon>Hexactinellida</taxon>
        <taxon>Hexasterophora</taxon>
        <taxon>Lyssacinosida</taxon>
        <taxon>Leucopsacidae</taxon>
        <taxon>Oopsacas</taxon>
    </lineage>
</organism>
<accession>A0AAV7K7R5</accession>
<comment type="caution">
    <text evidence="1">The sequence shown here is derived from an EMBL/GenBank/DDBJ whole genome shotgun (WGS) entry which is preliminary data.</text>
</comment>
<dbReference type="AlphaFoldDB" id="A0AAV7K7R5"/>
<dbReference type="EMBL" id="JAKMXF010000149">
    <property type="protein sequence ID" value="KAI6656261.1"/>
    <property type="molecule type" value="Genomic_DNA"/>
</dbReference>
<name>A0AAV7K7R5_9METZ</name>
<protein>
    <submittedName>
        <fullName evidence="1">Uncharacterized protein</fullName>
    </submittedName>
</protein>
<dbReference type="Proteomes" id="UP001165289">
    <property type="component" value="Unassembled WGS sequence"/>
</dbReference>
<gene>
    <name evidence="1" type="ORF">LOD99_11308</name>
</gene>